<keyword evidence="2" id="KW-1185">Reference proteome</keyword>
<comment type="caution">
    <text evidence="1">The sequence shown here is derived from an EMBL/GenBank/DDBJ whole genome shotgun (WGS) entry which is preliminary data.</text>
</comment>
<evidence type="ECO:0000313" key="2">
    <source>
        <dbReference type="Proteomes" id="UP000325081"/>
    </source>
</evidence>
<keyword evidence="1" id="KW-0418">Kinase</keyword>
<gene>
    <name evidence="1" type="ORF">STAS_30333</name>
</gene>
<reference evidence="2" key="1">
    <citation type="journal article" date="2019" name="Curr. Biol.">
        <title>Genome Sequence of Striga asiatica Provides Insight into the Evolution of Plant Parasitism.</title>
        <authorList>
            <person name="Yoshida S."/>
            <person name="Kim S."/>
            <person name="Wafula E.K."/>
            <person name="Tanskanen J."/>
            <person name="Kim Y.M."/>
            <person name="Honaas L."/>
            <person name="Yang Z."/>
            <person name="Spallek T."/>
            <person name="Conn C.E."/>
            <person name="Ichihashi Y."/>
            <person name="Cheong K."/>
            <person name="Cui S."/>
            <person name="Der J.P."/>
            <person name="Gundlach H."/>
            <person name="Jiao Y."/>
            <person name="Hori C."/>
            <person name="Ishida J.K."/>
            <person name="Kasahara H."/>
            <person name="Kiba T."/>
            <person name="Kim M.S."/>
            <person name="Koo N."/>
            <person name="Laohavisit A."/>
            <person name="Lee Y.H."/>
            <person name="Lumba S."/>
            <person name="McCourt P."/>
            <person name="Mortimer J.C."/>
            <person name="Mutuku J.M."/>
            <person name="Nomura T."/>
            <person name="Sasaki-Sekimoto Y."/>
            <person name="Seto Y."/>
            <person name="Wang Y."/>
            <person name="Wakatake T."/>
            <person name="Sakakibara H."/>
            <person name="Demura T."/>
            <person name="Yamaguchi S."/>
            <person name="Yoneyama K."/>
            <person name="Manabe R.I."/>
            <person name="Nelson D.C."/>
            <person name="Schulman A.H."/>
            <person name="Timko M.P."/>
            <person name="dePamphilis C.W."/>
            <person name="Choi D."/>
            <person name="Shirasu K."/>
        </authorList>
    </citation>
    <scope>NUCLEOTIDE SEQUENCE [LARGE SCALE GENOMIC DNA]</scope>
    <source>
        <strain evidence="2">cv. UVA1</strain>
    </source>
</reference>
<dbReference type="Proteomes" id="UP000325081">
    <property type="component" value="Unassembled WGS sequence"/>
</dbReference>
<evidence type="ECO:0000313" key="1">
    <source>
        <dbReference type="EMBL" id="GER52842.1"/>
    </source>
</evidence>
<organism evidence="1 2">
    <name type="scientific">Striga asiatica</name>
    <name type="common">Asiatic witchweed</name>
    <name type="synonym">Buchnera asiatica</name>
    <dbReference type="NCBI Taxonomy" id="4170"/>
    <lineage>
        <taxon>Eukaryota</taxon>
        <taxon>Viridiplantae</taxon>
        <taxon>Streptophyta</taxon>
        <taxon>Embryophyta</taxon>
        <taxon>Tracheophyta</taxon>
        <taxon>Spermatophyta</taxon>
        <taxon>Magnoliopsida</taxon>
        <taxon>eudicotyledons</taxon>
        <taxon>Gunneridae</taxon>
        <taxon>Pentapetalae</taxon>
        <taxon>asterids</taxon>
        <taxon>lamiids</taxon>
        <taxon>Lamiales</taxon>
        <taxon>Orobanchaceae</taxon>
        <taxon>Buchnereae</taxon>
        <taxon>Striga</taxon>
    </lineage>
</organism>
<sequence>MATGAVVRQSGYEAFFPGRKRAAGIHIKKKEVPLPDDDDDYDDVQSLKKRRSVEKSSISGYASIDEYECLDRISQGVVYRARTSQDDERNSCRQEGIRRAMRVDAGHPSRGYRLVQNEISLLLKDSPEYLEHANQQGRDHDISSLS</sequence>
<proteinExistence type="predicted"/>
<dbReference type="AlphaFoldDB" id="A0A5A7R601"/>
<keyword evidence="1" id="KW-0808">Transferase</keyword>
<accession>A0A5A7R601</accession>
<dbReference type="GO" id="GO:0016301">
    <property type="term" value="F:kinase activity"/>
    <property type="evidence" value="ECO:0007669"/>
    <property type="project" value="UniProtKB-KW"/>
</dbReference>
<dbReference type="EMBL" id="BKCP01010514">
    <property type="protein sequence ID" value="GER52842.1"/>
    <property type="molecule type" value="Genomic_DNA"/>
</dbReference>
<protein>
    <submittedName>
        <fullName evidence="1">Cyclin dependent kinase 11B</fullName>
    </submittedName>
</protein>
<name>A0A5A7R601_STRAF</name>